<reference evidence="4" key="2">
    <citation type="submission" date="2023-11" db="UniProtKB">
        <authorList>
            <consortium name="WormBaseParasite"/>
        </authorList>
    </citation>
    <scope>IDENTIFICATION</scope>
</reference>
<reference evidence="3" key="1">
    <citation type="submission" date="2022-06" db="EMBL/GenBank/DDBJ databases">
        <authorList>
            <person name="Berger JAMES D."/>
            <person name="Berger JAMES D."/>
        </authorList>
    </citation>
    <scope>NUCLEOTIDE SEQUENCE [LARGE SCALE GENOMIC DNA]</scope>
</reference>
<sequence>MTLLNSNRIYLITCSIVYFLCYLSSITVTAQTIKFSKKSGKVDYANPDIAGYHHCAYWRLPDGHSIIASCTPFTLHRCGKKLEFDYKCCSGYEKIEKISYNFRDFKKGECAMQLSPYELCINLISNQSDISPFVDKMQSMKQFNTKNPDKPYTIFAPSTRSPERYKDLTNAAEHIVPGRFYLKDLKAGLQLETLDPKRKLYVTREHQGLFQLIV</sequence>
<dbReference type="SUPFAM" id="SSF82153">
    <property type="entry name" value="FAS1 domain"/>
    <property type="match status" value="1"/>
</dbReference>
<keyword evidence="1" id="KW-0472">Membrane</keyword>
<organism evidence="3 4">
    <name type="scientific">Trichobilharzia regenti</name>
    <name type="common">Nasal bird schistosome</name>
    <dbReference type="NCBI Taxonomy" id="157069"/>
    <lineage>
        <taxon>Eukaryota</taxon>
        <taxon>Metazoa</taxon>
        <taxon>Spiralia</taxon>
        <taxon>Lophotrochozoa</taxon>
        <taxon>Platyhelminthes</taxon>
        <taxon>Trematoda</taxon>
        <taxon>Digenea</taxon>
        <taxon>Strigeidida</taxon>
        <taxon>Schistosomatoidea</taxon>
        <taxon>Schistosomatidae</taxon>
        <taxon>Trichobilharzia</taxon>
    </lineage>
</organism>
<name>A0AA85KE14_TRIRE</name>
<evidence type="ECO:0000259" key="2">
    <source>
        <dbReference type="PROSITE" id="PS50213"/>
    </source>
</evidence>
<protein>
    <recommendedName>
        <fullName evidence="2">FAS1 domain-containing protein</fullName>
    </recommendedName>
</protein>
<feature type="transmembrane region" description="Helical" evidence="1">
    <location>
        <begin position="9"/>
        <end position="30"/>
    </location>
</feature>
<feature type="domain" description="FAS1" evidence="2">
    <location>
        <begin position="117"/>
        <end position="214"/>
    </location>
</feature>
<dbReference type="Gene3D" id="2.30.180.10">
    <property type="entry name" value="FAS1 domain"/>
    <property type="match status" value="1"/>
</dbReference>
<dbReference type="Proteomes" id="UP000050795">
    <property type="component" value="Unassembled WGS sequence"/>
</dbReference>
<dbReference type="InterPro" id="IPR000782">
    <property type="entry name" value="FAS1_domain"/>
</dbReference>
<dbReference type="AlphaFoldDB" id="A0AA85KE14"/>
<evidence type="ECO:0000256" key="1">
    <source>
        <dbReference type="SAM" id="Phobius"/>
    </source>
</evidence>
<evidence type="ECO:0000313" key="4">
    <source>
        <dbReference type="WBParaSite" id="TREG1_90510.1"/>
    </source>
</evidence>
<keyword evidence="1" id="KW-1133">Transmembrane helix</keyword>
<accession>A0AA85KE14</accession>
<dbReference type="PROSITE" id="PS50213">
    <property type="entry name" value="FAS1"/>
    <property type="match status" value="1"/>
</dbReference>
<keyword evidence="1" id="KW-0812">Transmembrane</keyword>
<dbReference type="InterPro" id="IPR036378">
    <property type="entry name" value="FAS1_dom_sf"/>
</dbReference>
<evidence type="ECO:0000313" key="3">
    <source>
        <dbReference type="Proteomes" id="UP000050795"/>
    </source>
</evidence>
<dbReference type="WBParaSite" id="TREG1_90510.1">
    <property type="protein sequence ID" value="TREG1_90510.1"/>
    <property type="gene ID" value="TREG1_90510"/>
</dbReference>
<proteinExistence type="predicted"/>
<keyword evidence="3" id="KW-1185">Reference proteome</keyword>